<evidence type="ECO:0000313" key="5">
    <source>
        <dbReference type="EMBL" id="BAY96804.1"/>
    </source>
</evidence>
<gene>
    <name evidence="5" type="ORF">NIES37_07410</name>
</gene>
<dbReference type="PROSITE" id="PS50297">
    <property type="entry name" value="ANK_REP_REGION"/>
    <property type="match status" value="1"/>
</dbReference>
<keyword evidence="2 3" id="KW-0040">ANK repeat</keyword>
<protein>
    <submittedName>
        <fullName evidence="5">Uncharacterized protein</fullName>
    </submittedName>
</protein>
<feature type="repeat" description="ANK" evidence="3">
    <location>
        <begin position="92"/>
        <end position="127"/>
    </location>
</feature>
<dbReference type="AlphaFoldDB" id="A0A1Z4MTM7"/>
<dbReference type="Pfam" id="PF12796">
    <property type="entry name" value="Ank_2"/>
    <property type="match status" value="1"/>
</dbReference>
<organism evidence="5 6">
    <name type="scientific">Tolypothrix tenuis PCC 7101</name>
    <dbReference type="NCBI Taxonomy" id="231146"/>
    <lineage>
        <taxon>Bacteria</taxon>
        <taxon>Bacillati</taxon>
        <taxon>Cyanobacteriota</taxon>
        <taxon>Cyanophyceae</taxon>
        <taxon>Nostocales</taxon>
        <taxon>Tolypothrichaceae</taxon>
        <taxon>Tolypothrix</taxon>
    </lineage>
</organism>
<dbReference type="InterPro" id="IPR002110">
    <property type="entry name" value="Ankyrin_rpt"/>
</dbReference>
<keyword evidence="4" id="KW-0732">Signal</keyword>
<evidence type="ECO:0000256" key="1">
    <source>
        <dbReference type="ARBA" id="ARBA00022737"/>
    </source>
</evidence>
<feature type="signal peptide" evidence="4">
    <location>
        <begin position="1"/>
        <end position="27"/>
    </location>
</feature>
<dbReference type="PANTHER" id="PTHR24189:SF50">
    <property type="entry name" value="ANKYRIN REPEAT AND SOCS BOX PROTEIN 2"/>
    <property type="match status" value="1"/>
</dbReference>
<dbReference type="EMBL" id="AP018248">
    <property type="protein sequence ID" value="BAY96804.1"/>
    <property type="molecule type" value="Genomic_DNA"/>
</dbReference>
<dbReference type="Gene3D" id="1.25.40.20">
    <property type="entry name" value="Ankyrin repeat-containing domain"/>
    <property type="match status" value="1"/>
</dbReference>
<sequence>MNKKYLCSKLGLLLALILLSSPSVALAQTEVQSQDDILIEAVSTDQIDVVKNYLDNGGDPDRYFALAVSDGAMQSVQMMLRRGANVNYGDQYGITPLMVAARYTYRAGVEMTKLLLDKGAVVNAKSLKDSTALMFACSPPAQYYEDDYVKVVQMLIAKGAKINVKNQMGASPLSVATGGNWQKIVAVLKKAGAKF</sequence>
<dbReference type="SUPFAM" id="SSF48403">
    <property type="entry name" value="Ankyrin repeat"/>
    <property type="match status" value="1"/>
</dbReference>
<evidence type="ECO:0000313" key="6">
    <source>
        <dbReference type="Proteomes" id="UP000218785"/>
    </source>
</evidence>
<dbReference type="InterPro" id="IPR050745">
    <property type="entry name" value="Multifunctional_regulatory"/>
</dbReference>
<dbReference type="KEGG" id="ttq:NIES37_07410"/>
<evidence type="ECO:0000256" key="3">
    <source>
        <dbReference type="PROSITE-ProRule" id="PRU00023"/>
    </source>
</evidence>
<dbReference type="Proteomes" id="UP000218785">
    <property type="component" value="Chromosome"/>
</dbReference>
<dbReference type="InterPro" id="IPR036770">
    <property type="entry name" value="Ankyrin_rpt-contain_sf"/>
</dbReference>
<reference evidence="5 6" key="1">
    <citation type="submission" date="2017-06" db="EMBL/GenBank/DDBJ databases">
        <title>Genome sequencing of cyanobaciteial culture collection at National Institute for Environmental Studies (NIES).</title>
        <authorList>
            <person name="Hirose Y."/>
            <person name="Shimura Y."/>
            <person name="Fujisawa T."/>
            <person name="Nakamura Y."/>
            <person name="Kawachi M."/>
        </authorList>
    </citation>
    <scope>NUCLEOTIDE SEQUENCE [LARGE SCALE GENOMIC DNA]</scope>
    <source>
        <strain evidence="5 6">NIES-37</strain>
    </source>
</reference>
<dbReference type="PANTHER" id="PTHR24189">
    <property type="entry name" value="MYOTROPHIN"/>
    <property type="match status" value="1"/>
</dbReference>
<name>A0A1Z4MTM7_9CYAN</name>
<feature type="chain" id="PRO_5013051835" evidence="4">
    <location>
        <begin position="28"/>
        <end position="195"/>
    </location>
</feature>
<proteinExistence type="predicted"/>
<evidence type="ECO:0000256" key="2">
    <source>
        <dbReference type="ARBA" id="ARBA00023043"/>
    </source>
</evidence>
<dbReference type="SMART" id="SM00248">
    <property type="entry name" value="ANK"/>
    <property type="match status" value="4"/>
</dbReference>
<keyword evidence="1" id="KW-0677">Repeat</keyword>
<keyword evidence="6" id="KW-1185">Reference proteome</keyword>
<dbReference type="RefSeq" id="WP_096573963.1">
    <property type="nucleotide sequence ID" value="NZ_CAWNJS010000001.1"/>
</dbReference>
<dbReference type="PROSITE" id="PS50088">
    <property type="entry name" value="ANK_REPEAT"/>
    <property type="match status" value="1"/>
</dbReference>
<evidence type="ECO:0000256" key="4">
    <source>
        <dbReference type="SAM" id="SignalP"/>
    </source>
</evidence>
<accession>A0A1Z4MTM7</accession>